<comment type="caution">
    <text evidence="1">The sequence shown here is derived from an EMBL/GenBank/DDBJ whole genome shotgun (WGS) entry which is preliminary data.</text>
</comment>
<reference evidence="1 2" key="1">
    <citation type="journal article" date="2019" name="Genome Biol. Evol.">
        <title>Insights into the evolution of the New World diploid cottons (Gossypium, subgenus Houzingenia) based on genome sequencing.</title>
        <authorList>
            <person name="Grover C.E."/>
            <person name="Arick M.A. 2nd"/>
            <person name="Thrash A."/>
            <person name="Conover J.L."/>
            <person name="Sanders W.S."/>
            <person name="Peterson D.G."/>
            <person name="Frelichowski J.E."/>
            <person name="Scheffler J.A."/>
            <person name="Scheffler B.E."/>
            <person name="Wendel J.F."/>
        </authorList>
    </citation>
    <scope>NUCLEOTIDE SEQUENCE [LARGE SCALE GENOMIC DNA]</scope>
    <source>
        <strain evidence="1">6</strain>
        <tissue evidence="1">Leaf</tissue>
    </source>
</reference>
<gene>
    <name evidence="1" type="ORF">Goarm_022211</name>
</gene>
<dbReference type="Proteomes" id="UP000593575">
    <property type="component" value="Unassembled WGS sequence"/>
</dbReference>
<dbReference type="AlphaFoldDB" id="A0A7J9KGQ7"/>
<keyword evidence="2" id="KW-1185">Reference proteome</keyword>
<sequence length="59" mass="6894">MGFYSSPYVNNKSVSWNLLKKLGQDRNHPWLVSGDFNEIMYSFEKYGGIPREESRMAAF</sequence>
<evidence type="ECO:0008006" key="3">
    <source>
        <dbReference type="Google" id="ProtNLM"/>
    </source>
</evidence>
<accession>A0A7J9KGQ7</accession>
<organism evidence="1 2">
    <name type="scientific">Gossypium armourianum</name>
    <dbReference type="NCBI Taxonomy" id="34283"/>
    <lineage>
        <taxon>Eukaryota</taxon>
        <taxon>Viridiplantae</taxon>
        <taxon>Streptophyta</taxon>
        <taxon>Embryophyta</taxon>
        <taxon>Tracheophyta</taxon>
        <taxon>Spermatophyta</taxon>
        <taxon>Magnoliopsida</taxon>
        <taxon>eudicotyledons</taxon>
        <taxon>Gunneridae</taxon>
        <taxon>Pentapetalae</taxon>
        <taxon>rosids</taxon>
        <taxon>malvids</taxon>
        <taxon>Malvales</taxon>
        <taxon>Malvaceae</taxon>
        <taxon>Malvoideae</taxon>
        <taxon>Gossypium</taxon>
    </lineage>
</organism>
<evidence type="ECO:0000313" key="1">
    <source>
        <dbReference type="EMBL" id="MBA0845642.1"/>
    </source>
</evidence>
<protein>
    <recommendedName>
        <fullName evidence="3">Endonuclease/exonuclease/phosphatase domain-containing protein</fullName>
    </recommendedName>
</protein>
<dbReference type="EMBL" id="JABFAE010417387">
    <property type="protein sequence ID" value="MBA0845642.1"/>
    <property type="molecule type" value="Genomic_DNA"/>
</dbReference>
<name>A0A7J9KGQ7_9ROSI</name>
<proteinExistence type="predicted"/>
<evidence type="ECO:0000313" key="2">
    <source>
        <dbReference type="Proteomes" id="UP000593575"/>
    </source>
</evidence>